<gene>
    <name evidence="11" type="ORF">D9X91_04220</name>
</gene>
<dbReference type="Pfam" id="PF01545">
    <property type="entry name" value="Cation_efflux"/>
    <property type="match status" value="1"/>
</dbReference>
<dbReference type="InterPro" id="IPR027469">
    <property type="entry name" value="Cation_efflux_TMD_sf"/>
</dbReference>
<keyword evidence="6" id="KW-0406">Ion transport</keyword>
<proteinExistence type="inferred from homology"/>
<feature type="transmembrane region" description="Helical" evidence="8">
    <location>
        <begin position="154"/>
        <end position="180"/>
    </location>
</feature>
<dbReference type="PANTHER" id="PTHR11562">
    <property type="entry name" value="CATION EFFLUX PROTEIN/ ZINC TRANSPORTER"/>
    <property type="match status" value="1"/>
</dbReference>
<evidence type="ECO:0000256" key="4">
    <source>
        <dbReference type="ARBA" id="ARBA00022692"/>
    </source>
</evidence>
<comment type="subcellular location">
    <subcellularLocation>
        <location evidence="1">Membrane</location>
        <topology evidence="1">Multi-pass membrane protein</topology>
    </subcellularLocation>
</comment>
<feature type="transmembrane region" description="Helical" evidence="8">
    <location>
        <begin position="186"/>
        <end position="204"/>
    </location>
</feature>
<dbReference type="OrthoDB" id="9809646at2"/>
<feature type="domain" description="Cation efflux protein transmembrane" evidence="9">
    <location>
        <begin position="20"/>
        <end position="212"/>
    </location>
</feature>
<keyword evidence="12" id="KW-1185">Reference proteome</keyword>
<dbReference type="Gene3D" id="1.20.1510.10">
    <property type="entry name" value="Cation efflux protein transmembrane domain"/>
    <property type="match status" value="1"/>
</dbReference>
<name>A0A3L7K2V6_9BACI</name>
<feature type="domain" description="Cation efflux protein cytoplasmic" evidence="10">
    <location>
        <begin position="216"/>
        <end position="290"/>
    </location>
</feature>
<protein>
    <submittedName>
        <fullName evidence="11">Cation transporter</fullName>
    </submittedName>
</protein>
<evidence type="ECO:0000256" key="7">
    <source>
        <dbReference type="ARBA" id="ARBA00023136"/>
    </source>
</evidence>
<dbReference type="PANTHER" id="PTHR11562:SF17">
    <property type="entry name" value="RE54080P-RELATED"/>
    <property type="match status" value="1"/>
</dbReference>
<dbReference type="Proteomes" id="UP000276770">
    <property type="component" value="Unassembled WGS sequence"/>
</dbReference>
<accession>A0A3L7K2V6</accession>
<comment type="caution">
    <text evidence="11">The sequence shown here is derived from an EMBL/GenBank/DDBJ whole genome shotgun (WGS) entry which is preliminary data.</text>
</comment>
<evidence type="ECO:0000256" key="6">
    <source>
        <dbReference type="ARBA" id="ARBA00023065"/>
    </source>
</evidence>
<evidence type="ECO:0000256" key="2">
    <source>
        <dbReference type="ARBA" id="ARBA00008873"/>
    </source>
</evidence>
<evidence type="ECO:0000256" key="1">
    <source>
        <dbReference type="ARBA" id="ARBA00004141"/>
    </source>
</evidence>
<dbReference type="EMBL" id="RCVZ01000002">
    <property type="protein sequence ID" value="RLQ97363.1"/>
    <property type="molecule type" value="Genomic_DNA"/>
</dbReference>
<dbReference type="AlphaFoldDB" id="A0A3L7K2V6"/>
<dbReference type="InterPro" id="IPR058533">
    <property type="entry name" value="Cation_efflux_TM"/>
</dbReference>
<feature type="transmembrane region" description="Helical" evidence="8">
    <location>
        <begin position="87"/>
        <end position="109"/>
    </location>
</feature>
<keyword evidence="5 8" id="KW-1133">Transmembrane helix</keyword>
<dbReference type="InterPro" id="IPR050681">
    <property type="entry name" value="CDF/SLC30A"/>
</dbReference>
<dbReference type="GO" id="GO:0005886">
    <property type="term" value="C:plasma membrane"/>
    <property type="evidence" value="ECO:0007669"/>
    <property type="project" value="TreeGrafter"/>
</dbReference>
<keyword evidence="7 8" id="KW-0472">Membrane</keyword>
<evidence type="ECO:0000313" key="12">
    <source>
        <dbReference type="Proteomes" id="UP000276770"/>
    </source>
</evidence>
<sequence>MGHNHNHSHGHHHTNNKKVLFISFLLITSFMIIEAIGGWVTNSLALLSDAGHMLSDSASLGLSFFAMKLGERQSTDSKTYGYKRFEIIAALINGAALAMISLMIIYEAIHRFFNPPEVQSKGMLLIAIIGLIINIIVAWILMKGEKEENLNVKSAFLHVLGDLMGSVGAIVAAILIYFLNWGIADPIASVIVAILVLVSGYRVLKESLHILMEGAPSSIDVAEVRKALLAMDKVEDIHDLHVWSITSGFQSFSCHLVMEEEGVHEEVLKHAQNLLYSQFGIKHSTIQIEKSKGDCVLHPETCN</sequence>
<dbReference type="NCBIfam" id="TIGR01297">
    <property type="entry name" value="CDF"/>
    <property type="match status" value="1"/>
</dbReference>
<dbReference type="InterPro" id="IPR036837">
    <property type="entry name" value="Cation_efflux_CTD_sf"/>
</dbReference>
<evidence type="ECO:0000259" key="9">
    <source>
        <dbReference type="Pfam" id="PF01545"/>
    </source>
</evidence>
<dbReference type="InterPro" id="IPR027470">
    <property type="entry name" value="Cation_efflux_CTD"/>
</dbReference>
<reference evidence="11 12" key="1">
    <citation type="submission" date="2018-10" db="EMBL/GenBank/DDBJ databases">
        <title>Falsibacillus sp. genome draft.</title>
        <authorList>
            <person name="Shi S."/>
        </authorList>
    </citation>
    <scope>NUCLEOTIDE SEQUENCE [LARGE SCALE GENOMIC DNA]</scope>
    <source>
        <strain evidence="11 12">GY 10110</strain>
    </source>
</reference>
<feature type="transmembrane region" description="Helical" evidence="8">
    <location>
        <begin position="46"/>
        <end position="66"/>
    </location>
</feature>
<feature type="transmembrane region" description="Helical" evidence="8">
    <location>
        <begin position="20"/>
        <end position="40"/>
    </location>
</feature>
<feature type="transmembrane region" description="Helical" evidence="8">
    <location>
        <begin position="121"/>
        <end position="142"/>
    </location>
</feature>
<evidence type="ECO:0000313" key="11">
    <source>
        <dbReference type="EMBL" id="RLQ97363.1"/>
    </source>
</evidence>
<evidence type="ECO:0000256" key="8">
    <source>
        <dbReference type="SAM" id="Phobius"/>
    </source>
</evidence>
<dbReference type="RefSeq" id="WP_121679313.1">
    <property type="nucleotide sequence ID" value="NZ_RCVZ01000002.1"/>
</dbReference>
<dbReference type="Pfam" id="PF16916">
    <property type="entry name" value="ZT_dimer"/>
    <property type="match status" value="1"/>
</dbReference>
<organism evidence="11 12">
    <name type="scientific">Falsibacillus albus</name>
    <dbReference type="NCBI Taxonomy" id="2478915"/>
    <lineage>
        <taxon>Bacteria</taxon>
        <taxon>Bacillati</taxon>
        <taxon>Bacillota</taxon>
        <taxon>Bacilli</taxon>
        <taxon>Bacillales</taxon>
        <taxon>Bacillaceae</taxon>
        <taxon>Falsibacillus</taxon>
    </lineage>
</organism>
<keyword evidence="4 8" id="KW-0812">Transmembrane</keyword>
<keyword evidence="3" id="KW-0813">Transport</keyword>
<comment type="similarity">
    <text evidence="2">Belongs to the cation diffusion facilitator (CDF) transporter (TC 2.A.4) family. SLC30A subfamily.</text>
</comment>
<evidence type="ECO:0000256" key="3">
    <source>
        <dbReference type="ARBA" id="ARBA00022448"/>
    </source>
</evidence>
<dbReference type="SUPFAM" id="SSF160240">
    <property type="entry name" value="Cation efflux protein cytoplasmic domain-like"/>
    <property type="match status" value="1"/>
</dbReference>
<dbReference type="GO" id="GO:0005385">
    <property type="term" value="F:zinc ion transmembrane transporter activity"/>
    <property type="evidence" value="ECO:0007669"/>
    <property type="project" value="TreeGrafter"/>
</dbReference>
<dbReference type="InterPro" id="IPR002524">
    <property type="entry name" value="Cation_efflux"/>
</dbReference>
<dbReference type="SUPFAM" id="SSF161111">
    <property type="entry name" value="Cation efflux protein transmembrane domain-like"/>
    <property type="match status" value="1"/>
</dbReference>
<evidence type="ECO:0000259" key="10">
    <source>
        <dbReference type="Pfam" id="PF16916"/>
    </source>
</evidence>
<evidence type="ECO:0000256" key="5">
    <source>
        <dbReference type="ARBA" id="ARBA00022989"/>
    </source>
</evidence>